<dbReference type="AlphaFoldDB" id="A0A2J6TVI2"/>
<dbReference type="PANTHER" id="PTHR42037:SF1">
    <property type="match status" value="1"/>
</dbReference>
<sequence>FKTRVHAELLLVNFFYWRQFDFVSDDQYIRYSKLACFNYFQYILAHPGNYILPACHNKLYLSWRTPDIVKDRVPVEVASRIREGITSTMNSNTRAELRRQINGRCAKRAAQYDSVTG</sequence>
<dbReference type="RefSeq" id="XP_024743921.1">
    <property type="nucleotide sequence ID" value="XM_024873527.1"/>
</dbReference>
<dbReference type="GeneID" id="36581607"/>
<proteinExistence type="predicted"/>
<dbReference type="PANTHER" id="PTHR42037">
    <property type="match status" value="1"/>
</dbReference>
<organism evidence="1 2">
    <name type="scientific">Hyaloscypha bicolor E</name>
    <dbReference type="NCBI Taxonomy" id="1095630"/>
    <lineage>
        <taxon>Eukaryota</taxon>
        <taxon>Fungi</taxon>
        <taxon>Dikarya</taxon>
        <taxon>Ascomycota</taxon>
        <taxon>Pezizomycotina</taxon>
        <taxon>Leotiomycetes</taxon>
        <taxon>Helotiales</taxon>
        <taxon>Hyaloscyphaceae</taxon>
        <taxon>Hyaloscypha</taxon>
        <taxon>Hyaloscypha bicolor</taxon>
    </lineage>
</organism>
<feature type="non-terminal residue" evidence="1">
    <location>
        <position position="1"/>
    </location>
</feature>
<accession>A0A2J6TVI2</accession>
<reference evidence="1 2" key="1">
    <citation type="submission" date="2016-04" db="EMBL/GenBank/DDBJ databases">
        <title>A degradative enzymes factory behind the ericoid mycorrhizal symbiosis.</title>
        <authorList>
            <consortium name="DOE Joint Genome Institute"/>
            <person name="Martino E."/>
            <person name="Morin E."/>
            <person name="Grelet G."/>
            <person name="Kuo A."/>
            <person name="Kohler A."/>
            <person name="Daghino S."/>
            <person name="Barry K."/>
            <person name="Choi C."/>
            <person name="Cichocki N."/>
            <person name="Clum A."/>
            <person name="Copeland A."/>
            <person name="Hainaut M."/>
            <person name="Haridas S."/>
            <person name="Labutti K."/>
            <person name="Lindquist E."/>
            <person name="Lipzen A."/>
            <person name="Khouja H.-R."/>
            <person name="Murat C."/>
            <person name="Ohm R."/>
            <person name="Olson A."/>
            <person name="Spatafora J."/>
            <person name="Veneault-Fourrey C."/>
            <person name="Henrissat B."/>
            <person name="Grigoriev I."/>
            <person name="Martin F."/>
            <person name="Perotto S."/>
        </authorList>
    </citation>
    <scope>NUCLEOTIDE SEQUENCE [LARGE SCALE GENOMIC DNA]</scope>
    <source>
        <strain evidence="1 2">E</strain>
    </source>
</reference>
<evidence type="ECO:0000313" key="1">
    <source>
        <dbReference type="EMBL" id="PMD67017.1"/>
    </source>
</evidence>
<dbReference type="EMBL" id="KZ613740">
    <property type="protein sequence ID" value="PMD67017.1"/>
    <property type="molecule type" value="Genomic_DNA"/>
</dbReference>
<protein>
    <submittedName>
        <fullName evidence="1">Uncharacterized protein</fullName>
    </submittedName>
</protein>
<evidence type="ECO:0000313" key="2">
    <source>
        <dbReference type="Proteomes" id="UP000235371"/>
    </source>
</evidence>
<dbReference type="InParanoid" id="A0A2J6TVI2"/>
<keyword evidence="2" id="KW-1185">Reference proteome</keyword>
<dbReference type="OrthoDB" id="3251507at2759"/>
<dbReference type="Proteomes" id="UP000235371">
    <property type="component" value="Unassembled WGS sequence"/>
</dbReference>
<gene>
    <name evidence="1" type="ORF">K444DRAFT_513952</name>
</gene>
<name>A0A2J6TVI2_9HELO</name>
<dbReference type="Pfam" id="PF14441">
    <property type="entry name" value="OTT_1508_deam"/>
    <property type="match status" value="1"/>
</dbReference>
<feature type="non-terminal residue" evidence="1">
    <location>
        <position position="117"/>
    </location>
</feature>
<dbReference type="InterPro" id="IPR027796">
    <property type="entry name" value="OTT_1508_deam-like"/>
</dbReference>
<dbReference type="STRING" id="1095630.A0A2J6TVI2"/>